<protein>
    <submittedName>
        <fullName evidence="1">Uncharacterized protein</fullName>
    </submittedName>
</protein>
<keyword evidence="2" id="KW-1185">Reference proteome</keyword>
<accession>A0A917QCK6</accession>
<name>A0A917QCK6_9NOCA</name>
<dbReference type="RefSeq" id="WP_188827986.1">
    <property type="nucleotide sequence ID" value="NZ_BMMW01000001.1"/>
</dbReference>
<evidence type="ECO:0000313" key="2">
    <source>
        <dbReference type="Proteomes" id="UP000612956"/>
    </source>
</evidence>
<dbReference type="EMBL" id="BMMW01000001">
    <property type="protein sequence ID" value="GGK44211.1"/>
    <property type="molecule type" value="Genomic_DNA"/>
</dbReference>
<reference evidence="1" key="1">
    <citation type="journal article" date="2014" name="Int. J. Syst. Evol. Microbiol.">
        <title>Complete genome sequence of Corynebacterium casei LMG S-19264T (=DSM 44701T), isolated from a smear-ripened cheese.</title>
        <authorList>
            <consortium name="US DOE Joint Genome Institute (JGI-PGF)"/>
            <person name="Walter F."/>
            <person name="Albersmeier A."/>
            <person name="Kalinowski J."/>
            <person name="Ruckert C."/>
        </authorList>
    </citation>
    <scope>NUCLEOTIDE SEQUENCE</scope>
    <source>
        <strain evidence="1">CGMCC 4.7278</strain>
    </source>
</reference>
<organism evidence="1 2">
    <name type="scientific">Nocardia camponoti</name>
    <dbReference type="NCBI Taxonomy" id="1616106"/>
    <lineage>
        <taxon>Bacteria</taxon>
        <taxon>Bacillati</taxon>
        <taxon>Actinomycetota</taxon>
        <taxon>Actinomycetes</taxon>
        <taxon>Mycobacteriales</taxon>
        <taxon>Nocardiaceae</taxon>
        <taxon>Nocardia</taxon>
    </lineage>
</organism>
<comment type="caution">
    <text evidence="1">The sequence shown here is derived from an EMBL/GenBank/DDBJ whole genome shotgun (WGS) entry which is preliminary data.</text>
</comment>
<dbReference type="AlphaFoldDB" id="A0A917QCK6"/>
<evidence type="ECO:0000313" key="1">
    <source>
        <dbReference type="EMBL" id="GGK44211.1"/>
    </source>
</evidence>
<sequence>MTDPEAIRREPGRSMPRRSIRAAITETGIEMSAQQIKITTMVVSVIANLPVSL</sequence>
<gene>
    <name evidence="1" type="ORF">GCM10011591_14680</name>
</gene>
<dbReference type="Proteomes" id="UP000612956">
    <property type="component" value="Unassembled WGS sequence"/>
</dbReference>
<reference evidence="1" key="2">
    <citation type="submission" date="2020-09" db="EMBL/GenBank/DDBJ databases">
        <authorList>
            <person name="Sun Q."/>
            <person name="Zhou Y."/>
        </authorList>
    </citation>
    <scope>NUCLEOTIDE SEQUENCE</scope>
    <source>
        <strain evidence="1">CGMCC 4.7278</strain>
    </source>
</reference>
<proteinExistence type="predicted"/>